<comment type="caution">
    <text evidence="2">The sequence shown here is derived from an EMBL/GenBank/DDBJ whole genome shotgun (WGS) entry which is preliminary data.</text>
</comment>
<evidence type="ECO:0008006" key="4">
    <source>
        <dbReference type="Google" id="ProtNLM"/>
    </source>
</evidence>
<gene>
    <name evidence="2" type="ORF">KW868_22410</name>
</gene>
<name>A0A8X8KEJ1_ACIGI</name>
<proteinExistence type="predicted"/>
<dbReference type="Proteomes" id="UP000887320">
    <property type="component" value="Unassembled WGS sequence"/>
</dbReference>
<protein>
    <recommendedName>
        <fullName evidence="4">Bacterial Ig-like domain-containing protein</fullName>
    </recommendedName>
</protein>
<evidence type="ECO:0000313" key="3">
    <source>
        <dbReference type="Proteomes" id="UP000887320"/>
    </source>
</evidence>
<feature type="non-terminal residue" evidence="2">
    <location>
        <position position="62"/>
    </location>
</feature>
<organism evidence="2 3">
    <name type="scientific">Acinetobacter guillouiae</name>
    <name type="common">Acinetobacter genomosp. 11</name>
    <dbReference type="NCBI Taxonomy" id="106649"/>
    <lineage>
        <taxon>Bacteria</taxon>
        <taxon>Pseudomonadati</taxon>
        <taxon>Pseudomonadota</taxon>
        <taxon>Gammaproteobacteria</taxon>
        <taxon>Moraxellales</taxon>
        <taxon>Moraxellaceae</taxon>
        <taxon>Acinetobacter</taxon>
    </lineage>
</organism>
<evidence type="ECO:0000256" key="1">
    <source>
        <dbReference type="ARBA" id="ARBA00022729"/>
    </source>
</evidence>
<dbReference type="InterPro" id="IPR011801">
    <property type="entry name" value="Swm_rep_I_cyn"/>
</dbReference>
<dbReference type="NCBIfam" id="TIGR02059">
    <property type="entry name" value="swm_rep_I"/>
    <property type="match status" value="1"/>
</dbReference>
<dbReference type="AlphaFoldDB" id="A0A8X8KEJ1"/>
<accession>A0A8X8KEJ1</accession>
<dbReference type="Pfam" id="PF13753">
    <property type="entry name" value="SWM_repeat"/>
    <property type="match status" value="1"/>
</dbReference>
<evidence type="ECO:0000313" key="2">
    <source>
        <dbReference type="EMBL" id="MCF0267189.1"/>
    </source>
</evidence>
<dbReference type="InterPro" id="IPR014755">
    <property type="entry name" value="Cu-Rt/internalin_Ig-like"/>
</dbReference>
<reference evidence="2" key="1">
    <citation type="submission" date="2021-07" db="EMBL/GenBank/DDBJ databases">
        <authorList>
            <person name="Fernandez M."/>
            <person name="Pereira P."/>
            <person name="Torres Tejerizo G.A."/>
            <person name="Gonzalez P."/>
            <person name="Agostini E."/>
        </authorList>
    </citation>
    <scope>NUCLEOTIDE SEQUENCE</scope>
    <source>
        <strain evidence="2">SFC 500-1A</strain>
    </source>
</reference>
<dbReference type="EMBL" id="JAHWXT010000041">
    <property type="protein sequence ID" value="MCF0267189.1"/>
    <property type="molecule type" value="Genomic_DNA"/>
</dbReference>
<sequence length="62" mass="6202">MTLTYSEALDGTNLPPLNSFVVTADGQVVAVTGVTVNGSTVVLSLGTAVTTGQTVTVGYTDP</sequence>
<keyword evidence="1" id="KW-0732">Signal</keyword>
<dbReference type="Gene3D" id="2.60.40.1220">
    <property type="match status" value="1"/>
</dbReference>
<dbReference type="InterPro" id="IPR028059">
    <property type="entry name" value="SWM_rpt"/>
</dbReference>